<protein>
    <recommendedName>
        <fullName evidence="3">Chromosome partition protein Smc</fullName>
    </recommendedName>
</protein>
<feature type="compositionally biased region" description="Polar residues" evidence="1">
    <location>
        <begin position="634"/>
        <end position="653"/>
    </location>
</feature>
<feature type="compositionally biased region" description="Low complexity" evidence="1">
    <location>
        <begin position="258"/>
        <end position="284"/>
    </location>
</feature>
<evidence type="ECO:0008006" key="3">
    <source>
        <dbReference type="Google" id="ProtNLM"/>
    </source>
</evidence>
<name>A0AAU7Q2T8_9RICK</name>
<evidence type="ECO:0000256" key="1">
    <source>
        <dbReference type="SAM" id="MobiDB-lite"/>
    </source>
</evidence>
<dbReference type="RefSeq" id="WP_349967988.1">
    <property type="nucleotide sequence ID" value="NZ_CP157942.1"/>
</dbReference>
<feature type="compositionally biased region" description="Basic and acidic residues" evidence="1">
    <location>
        <begin position="716"/>
        <end position="726"/>
    </location>
</feature>
<feature type="region of interest" description="Disordered" evidence="1">
    <location>
        <begin position="697"/>
        <end position="779"/>
    </location>
</feature>
<dbReference type="EMBL" id="CP157942">
    <property type="protein sequence ID" value="XBS67418.1"/>
    <property type="molecule type" value="Genomic_DNA"/>
</dbReference>
<feature type="compositionally biased region" description="Basic and acidic residues" evidence="1">
    <location>
        <begin position="741"/>
        <end position="750"/>
    </location>
</feature>
<organism evidence="2">
    <name type="scientific">Wolbachia endosymbiont of Armadillidium arcangelii</name>
    <dbReference type="NCBI Taxonomy" id="3158571"/>
    <lineage>
        <taxon>Bacteria</taxon>
        <taxon>Pseudomonadati</taxon>
        <taxon>Pseudomonadota</taxon>
        <taxon>Alphaproteobacteria</taxon>
        <taxon>Rickettsiales</taxon>
        <taxon>Anaplasmataceae</taxon>
        <taxon>Wolbachieae</taxon>
        <taxon>Wolbachia</taxon>
    </lineage>
</organism>
<dbReference type="PANTHER" id="PTHR23159:SF31">
    <property type="entry name" value="CENTROSOME-ASSOCIATED PROTEIN CEP250 ISOFORM X1"/>
    <property type="match status" value="1"/>
</dbReference>
<feature type="region of interest" description="Disordered" evidence="1">
    <location>
        <begin position="628"/>
        <end position="660"/>
    </location>
</feature>
<gene>
    <name evidence="2" type="ORF">ABLO99_01700</name>
</gene>
<sequence length="779" mass="89620">MPKENLFIAENQDLDVDEQKKNDILSFIESCNNFQDFIKKLEEENLIWYFIGPLRKDKDIKEQINLKWENEFQKFEQSINETHKNFEASLPGENFLVYTTKDNDFQIRFENKEKPIEISTLLRASDEGKVYNLSLGKDSQITATKKGSERHYGFTGSSSCEMTINWQAKDSKGNSVDCSMTVEVNSNGIEKVIGEPKFGDLIFKDLESEETKKKILELVEQNKEVFINGKILYQAFTDMGKSVNEQQTPAEETFTKNSPQSPILSSSGYSSPGSRRSSFSGVSEFSDEEDEMLENSMSDDEKEYEQEGSENGVDEIIDGIEELKEEKETFAQYFAKQAKQLEDLKSERNSLKKEVNEQQQAIFERDQKIKEQDASIKSLTEKLKKSEELNQNIEKEGDTEIRTLSEEKQILEGEVKRLKAELKRITQEKDQGIEQLTQEIKALEKELQGKNNAIGKLSDQLKDKENEINRINEEQQKKLEQSEAKLSALEKKNANLENDLKKTLAEGLKDNHEKQLVEELTEEKEKNNTLAKEMKLLSQEFNALQRKNEDLERKIRQLEPGRSPADEMSEVNTNEEIDKLKQQLKAKEGMLTHTQEELKSVKDALEQLQDILQQEKYQAAISTQTEVEYESRRTSMQQQDQDIQAVNNNSSRIASGLRQENKKLTRDKLTISEQLKQKIKEIDELKKNLKQLQEENTQLRQKATKGTVVNASSLADQREAKEEEARTNIPQNIMDWPVPIPDDKPEEQKTPLEPIKVNTELSDPNIVPAEASEKSTPSK</sequence>
<dbReference type="PANTHER" id="PTHR23159">
    <property type="entry name" value="CENTROSOMAL PROTEIN 2"/>
    <property type="match status" value="1"/>
</dbReference>
<reference evidence="2" key="1">
    <citation type="submission" date="2024-06" db="EMBL/GenBank/DDBJ databases">
        <authorList>
            <person name="Dussert Y."/>
            <person name="Peccoud J."/>
            <person name="Pigeault R."/>
        </authorList>
    </citation>
    <scope>NUCLEOTIDE SEQUENCE</scope>
    <source>
        <strain evidence="2">WArc</strain>
    </source>
</reference>
<accession>A0AAU7Q2T8</accession>
<dbReference type="Gene3D" id="1.20.5.1700">
    <property type="match status" value="1"/>
</dbReference>
<evidence type="ECO:0000313" key="2">
    <source>
        <dbReference type="EMBL" id="XBS67418.1"/>
    </source>
</evidence>
<feature type="compositionally biased region" description="Acidic residues" evidence="1">
    <location>
        <begin position="285"/>
        <end position="320"/>
    </location>
</feature>
<dbReference type="SUPFAM" id="SSF58104">
    <property type="entry name" value="Methyl-accepting chemotaxis protein (MCP) signaling domain"/>
    <property type="match status" value="1"/>
</dbReference>
<dbReference type="AlphaFoldDB" id="A0AAU7Q2T8"/>
<proteinExistence type="predicted"/>
<feature type="region of interest" description="Disordered" evidence="1">
    <location>
        <begin position="552"/>
        <end position="574"/>
    </location>
</feature>
<feature type="region of interest" description="Disordered" evidence="1">
    <location>
        <begin position="245"/>
        <end position="320"/>
    </location>
</feature>